<dbReference type="AlphaFoldDB" id="A0A1D2MQC6"/>
<evidence type="ECO:0000313" key="3">
    <source>
        <dbReference type="Proteomes" id="UP000094527"/>
    </source>
</evidence>
<feature type="transmembrane region" description="Helical" evidence="1">
    <location>
        <begin position="151"/>
        <end position="170"/>
    </location>
</feature>
<keyword evidence="1" id="KW-0472">Membrane</keyword>
<reference evidence="2 3" key="1">
    <citation type="journal article" date="2016" name="Genome Biol. Evol.">
        <title>Gene Family Evolution Reflects Adaptation to Soil Environmental Stressors in the Genome of the Collembolan Orchesella cincta.</title>
        <authorList>
            <person name="Faddeeva-Vakhrusheva A."/>
            <person name="Derks M.F."/>
            <person name="Anvar S.Y."/>
            <person name="Agamennone V."/>
            <person name="Suring W."/>
            <person name="Smit S."/>
            <person name="van Straalen N.M."/>
            <person name="Roelofs D."/>
        </authorList>
    </citation>
    <scope>NUCLEOTIDE SEQUENCE [LARGE SCALE GENOMIC DNA]</scope>
    <source>
        <tissue evidence="2">Mixed pool</tissue>
    </source>
</reference>
<organism evidence="2 3">
    <name type="scientific">Orchesella cincta</name>
    <name type="common">Springtail</name>
    <name type="synonym">Podura cincta</name>
    <dbReference type="NCBI Taxonomy" id="48709"/>
    <lineage>
        <taxon>Eukaryota</taxon>
        <taxon>Metazoa</taxon>
        <taxon>Ecdysozoa</taxon>
        <taxon>Arthropoda</taxon>
        <taxon>Hexapoda</taxon>
        <taxon>Collembola</taxon>
        <taxon>Entomobryomorpha</taxon>
        <taxon>Entomobryoidea</taxon>
        <taxon>Orchesellidae</taxon>
        <taxon>Orchesellinae</taxon>
        <taxon>Orchesella</taxon>
    </lineage>
</organism>
<gene>
    <name evidence="2" type="ORF">Ocin01_11586</name>
</gene>
<dbReference type="Proteomes" id="UP000094527">
    <property type="component" value="Unassembled WGS sequence"/>
</dbReference>
<dbReference type="EMBL" id="LJIJ01000712">
    <property type="protein sequence ID" value="ODM95102.1"/>
    <property type="molecule type" value="Genomic_DNA"/>
</dbReference>
<name>A0A1D2MQC6_ORCCI</name>
<comment type="caution">
    <text evidence="2">The sequence shown here is derived from an EMBL/GenBank/DDBJ whole genome shotgun (WGS) entry which is preliminary data.</text>
</comment>
<evidence type="ECO:0000256" key="1">
    <source>
        <dbReference type="SAM" id="Phobius"/>
    </source>
</evidence>
<evidence type="ECO:0000313" key="2">
    <source>
        <dbReference type="EMBL" id="ODM95102.1"/>
    </source>
</evidence>
<keyword evidence="1" id="KW-0812">Transmembrane</keyword>
<sequence length="231" mass="26459">MSAHFESYIQRQQALFNLAVQQTDEACPVLEDDDLKRIQSGQQSLRASKVSLANYGTFRGESCQVSTYGDRKQEEEQLREIEASIKILRENAHQDTDGKPKVLQRKPWTISKPENESQPETVVESTWNTFEIGESDQLSNDDDIFDQSPKLLVALAVAGFFVLCLICVGFRNSEMICTQLDKVLELSFRPYYVFRCLWETRLLKEYFSPEQFISNPGDSAPDSTYISDELM</sequence>
<protein>
    <submittedName>
        <fullName evidence="2">Uncharacterized protein</fullName>
    </submittedName>
</protein>
<keyword evidence="3" id="KW-1185">Reference proteome</keyword>
<keyword evidence="1" id="KW-1133">Transmembrane helix</keyword>
<accession>A0A1D2MQC6</accession>
<proteinExistence type="predicted"/>